<keyword evidence="1" id="KW-1133">Transmembrane helix</keyword>
<dbReference type="PANTHER" id="PTHR32251">
    <property type="entry name" value="3-OXO-5-ALPHA-STEROID 4-DEHYDROGENASE"/>
    <property type="match status" value="1"/>
</dbReference>
<dbReference type="RefSeq" id="WP_344734302.1">
    <property type="nucleotide sequence ID" value="NZ_BAAAZH010000024.1"/>
</dbReference>
<keyword evidence="1" id="KW-0472">Membrane</keyword>
<dbReference type="InterPro" id="IPR010721">
    <property type="entry name" value="UstE-like"/>
</dbReference>
<proteinExistence type="predicted"/>
<evidence type="ECO:0000256" key="1">
    <source>
        <dbReference type="SAM" id="Phobius"/>
    </source>
</evidence>
<name>A0ABP7XPU9_9ACTN</name>
<evidence type="ECO:0000313" key="3">
    <source>
        <dbReference type="Proteomes" id="UP001501495"/>
    </source>
</evidence>
<accession>A0ABP7XPU9</accession>
<dbReference type="Pfam" id="PF06966">
    <property type="entry name" value="DUF1295"/>
    <property type="match status" value="1"/>
</dbReference>
<keyword evidence="3" id="KW-1185">Reference proteome</keyword>
<dbReference type="Proteomes" id="UP001501495">
    <property type="component" value="Unassembled WGS sequence"/>
</dbReference>
<evidence type="ECO:0000313" key="2">
    <source>
        <dbReference type="EMBL" id="GAA4123552.1"/>
    </source>
</evidence>
<protein>
    <submittedName>
        <fullName evidence="2">DUF1295 domain-containing protein</fullName>
    </submittedName>
</protein>
<feature type="transmembrane region" description="Helical" evidence="1">
    <location>
        <begin position="141"/>
        <end position="160"/>
    </location>
</feature>
<comment type="caution">
    <text evidence="2">The sequence shown here is derived from an EMBL/GenBank/DDBJ whole genome shotgun (WGS) entry which is preliminary data.</text>
</comment>
<organism evidence="2 3">
    <name type="scientific">Nocardioides fonticola</name>
    <dbReference type="NCBI Taxonomy" id="450363"/>
    <lineage>
        <taxon>Bacteria</taxon>
        <taxon>Bacillati</taxon>
        <taxon>Actinomycetota</taxon>
        <taxon>Actinomycetes</taxon>
        <taxon>Propionibacteriales</taxon>
        <taxon>Nocardioidaceae</taxon>
        <taxon>Nocardioides</taxon>
    </lineage>
</organism>
<sequence>MSSFLVASGVALLTAALVMTLAALRARQLGRVAVVDVAWGLGFVAVAVVMTAVGTASEGNGPRRWVVLAMVGAWGLRLAWHIRRRALGDHQGKEDPRYEELLGGPLSQVGMGVAVRKVFLVQGFAVWFISIPLQVAAVSDVASWAVVVLGIAVWLLGWIFETVGDAQLAAYKADPDRGPVMDRGLWAWTRHPNYFGDACIWWGLFLAGAAASGWWGLLAVVSPLAMTYFLLFATGARLLERTMMKRPGYPEYAARTSMFFPLPPRRSGAVPASR</sequence>
<gene>
    <name evidence="2" type="ORF">GCM10022215_30340</name>
</gene>
<feature type="transmembrane region" description="Helical" evidence="1">
    <location>
        <begin position="214"/>
        <end position="236"/>
    </location>
</feature>
<dbReference type="Gene3D" id="1.20.120.1630">
    <property type="match status" value="1"/>
</dbReference>
<reference evidence="3" key="1">
    <citation type="journal article" date="2019" name="Int. J. Syst. Evol. Microbiol.">
        <title>The Global Catalogue of Microorganisms (GCM) 10K type strain sequencing project: providing services to taxonomists for standard genome sequencing and annotation.</title>
        <authorList>
            <consortium name="The Broad Institute Genomics Platform"/>
            <consortium name="The Broad Institute Genome Sequencing Center for Infectious Disease"/>
            <person name="Wu L."/>
            <person name="Ma J."/>
        </authorList>
    </citation>
    <scope>NUCLEOTIDE SEQUENCE [LARGE SCALE GENOMIC DNA]</scope>
    <source>
        <strain evidence="3">JCM 16703</strain>
    </source>
</reference>
<keyword evidence="1" id="KW-0812">Transmembrane</keyword>
<feature type="transmembrane region" description="Helical" evidence="1">
    <location>
        <begin position="109"/>
        <end position="129"/>
    </location>
</feature>
<feature type="transmembrane region" description="Helical" evidence="1">
    <location>
        <begin position="32"/>
        <end position="53"/>
    </location>
</feature>
<dbReference type="PANTHER" id="PTHR32251:SF17">
    <property type="entry name" value="STEROID 5-ALPHA REDUCTASE C-TERMINAL DOMAIN-CONTAINING PROTEIN"/>
    <property type="match status" value="1"/>
</dbReference>
<feature type="transmembrane region" description="Helical" evidence="1">
    <location>
        <begin position="65"/>
        <end position="82"/>
    </location>
</feature>
<dbReference type="PROSITE" id="PS50244">
    <property type="entry name" value="S5A_REDUCTASE"/>
    <property type="match status" value="1"/>
</dbReference>
<dbReference type="EMBL" id="BAAAZH010000024">
    <property type="protein sequence ID" value="GAA4123552.1"/>
    <property type="molecule type" value="Genomic_DNA"/>
</dbReference>